<comment type="caution">
    <text evidence="2">The sequence shown here is derived from an EMBL/GenBank/DDBJ whole genome shotgun (WGS) entry which is preliminary data.</text>
</comment>
<comment type="similarity">
    <text evidence="1">Belongs to the ROK (NagC/XylR) family.</text>
</comment>
<dbReference type="InterPro" id="IPR043129">
    <property type="entry name" value="ATPase_NBD"/>
</dbReference>
<evidence type="ECO:0000313" key="3">
    <source>
        <dbReference type="Proteomes" id="UP000535491"/>
    </source>
</evidence>
<dbReference type="PANTHER" id="PTHR18964:SF149">
    <property type="entry name" value="BIFUNCTIONAL UDP-N-ACETYLGLUCOSAMINE 2-EPIMERASE_N-ACETYLMANNOSAMINE KINASE"/>
    <property type="match status" value="1"/>
</dbReference>
<protein>
    <submittedName>
        <fullName evidence="2">ROK family protein</fullName>
    </submittedName>
</protein>
<accession>A0A7W2A8V5</accession>
<sequence length="305" mass="32672">MGSYAIGVDIGGTKIAIGMVDKQGQVKEKQVLQTNIDKSPYQVCEQIYQVAAEIIQQSGVSAGEIAGLGIGAPGPIDRVNGTIVCPPNLPKWNGFPIRKFFAERVQIPVLFENDANVATLAEKWVGAAQENENFIYLTISTGVGGGLFFNGDVVWGKRGNAGEVGFTTMTPDGQTIEELASGTAIAKRASALMNKQLTTQEVFQLYALGDSVIVPLIEETFQYLGRFCTNLIHFCEPEKIVIGGGVSQVGEPLFNAVRHVVRQHASSQFGRETEIVPAGLQQDTGLIGASALFLADVRGSKLKEN</sequence>
<dbReference type="EMBL" id="JACEIQ010000008">
    <property type="protein sequence ID" value="MBA4494567.1"/>
    <property type="molecule type" value="Genomic_DNA"/>
</dbReference>
<dbReference type="InterPro" id="IPR000600">
    <property type="entry name" value="ROK"/>
</dbReference>
<dbReference type="CDD" id="cd23763">
    <property type="entry name" value="ASKHA_ATPase_ROK"/>
    <property type="match status" value="1"/>
</dbReference>
<keyword evidence="3" id="KW-1185">Reference proteome</keyword>
<dbReference type="SUPFAM" id="SSF53067">
    <property type="entry name" value="Actin-like ATPase domain"/>
    <property type="match status" value="1"/>
</dbReference>
<organism evidence="2 3">
    <name type="scientific">Paenactinomyces guangxiensis</name>
    <dbReference type="NCBI Taxonomy" id="1490290"/>
    <lineage>
        <taxon>Bacteria</taxon>
        <taxon>Bacillati</taxon>
        <taxon>Bacillota</taxon>
        <taxon>Bacilli</taxon>
        <taxon>Bacillales</taxon>
        <taxon>Thermoactinomycetaceae</taxon>
        <taxon>Paenactinomyces</taxon>
    </lineage>
</organism>
<dbReference type="Proteomes" id="UP000535491">
    <property type="component" value="Unassembled WGS sequence"/>
</dbReference>
<reference evidence="2 3" key="1">
    <citation type="submission" date="2020-07" db="EMBL/GenBank/DDBJ databases">
        <authorList>
            <person name="Feng H."/>
        </authorList>
    </citation>
    <scope>NUCLEOTIDE SEQUENCE [LARGE SCALE GENOMIC DNA]</scope>
    <source>
        <strain evidence="3">s-10</strain>
    </source>
</reference>
<evidence type="ECO:0000313" key="2">
    <source>
        <dbReference type="EMBL" id="MBA4494567.1"/>
    </source>
</evidence>
<dbReference type="PANTHER" id="PTHR18964">
    <property type="entry name" value="ROK (REPRESSOR, ORF, KINASE) FAMILY"/>
    <property type="match status" value="1"/>
</dbReference>
<dbReference type="RefSeq" id="WP_181751808.1">
    <property type="nucleotide sequence ID" value="NZ_JACEIQ010000008.1"/>
</dbReference>
<name>A0A7W2A8V5_9BACL</name>
<dbReference type="Pfam" id="PF00480">
    <property type="entry name" value="ROK"/>
    <property type="match status" value="1"/>
</dbReference>
<proteinExistence type="inferred from homology"/>
<dbReference type="Gene3D" id="3.30.420.40">
    <property type="match status" value="2"/>
</dbReference>
<gene>
    <name evidence="2" type="ORF">H1191_09645</name>
</gene>
<evidence type="ECO:0000256" key="1">
    <source>
        <dbReference type="ARBA" id="ARBA00006479"/>
    </source>
</evidence>
<dbReference type="AlphaFoldDB" id="A0A7W2A8V5"/>